<feature type="repeat" description="ANK" evidence="4">
    <location>
        <begin position="48"/>
        <end position="80"/>
    </location>
</feature>
<gene>
    <name evidence="5" type="ORF">POM88_041727</name>
</gene>
<dbReference type="GO" id="GO:0045732">
    <property type="term" value="P:positive regulation of protein catabolic process"/>
    <property type="evidence" value="ECO:0007669"/>
    <property type="project" value="TreeGrafter"/>
</dbReference>
<reference evidence="5" key="2">
    <citation type="submission" date="2023-05" db="EMBL/GenBank/DDBJ databases">
        <authorList>
            <person name="Schelkunov M.I."/>
        </authorList>
    </citation>
    <scope>NUCLEOTIDE SEQUENCE</scope>
    <source>
        <strain evidence="5">Hsosn_3</strain>
        <tissue evidence="5">Leaf</tissue>
    </source>
</reference>
<proteinExistence type="inferred from homology"/>
<dbReference type="GO" id="GO:0016567">
    <property type="term" value="P:protein ubiquitination"/>
    <property type="evidence" value="ECO:0007669"/>
    <property type="project" value="TreeGrafter"/>
</dbReference>
<dbReference type="AlphaFoldDB" id="A0AAD8M9Z8"/>
<dbReference type="InterPro" id="IPR036770">
    <property type="entry name" value="Ankyrin_rpt-contain_sf"/>
</dbReference>
<evidence type="ECO:0000256" key="1">
    <source>
        <dbReference type="ARBA" id="ARBA00005949"/>
    </source>
</evidence>
<dbReference type="PROSITE" id="PS50088">
    <property type="entry name" value="ANK_REPEAT"/>
    <property type="match status" value="1"/>
</dbReference>
<protein>
    <submittedName>
        <fullName evidence="5">Ankyrin repeat-containing protein</fullName>
    </submittedName>
</protein>
<dbReference type="EMBL" id="JAUIZM010000009">
    <property type="protein sequence ID" value="KAK1366166.1"/>
    <property type="molecule type" value="Genomic_DNA"/>
</dbReference>
<sequence length="175" mass="19462">MVGVLPQPDSDVPPHLRHLAAAGEQGDADALRQDLDTLAGIIDEPLEDGDTALHLAFLYGHLPCVQILLERGASLESKGEDGAIPSRDACAGRYTDIVQLLLNNANDTNIVKRMLESVDVEGDTVCCFTDFLTLAYNSLVIVLTVAALYERNFEQKYHQQFQHFMLRKFYKMKVL</sequence>
<keyword evidence="6" id="KW-1185">Reference proteome</keyword>
<dbReference type="InterPro" id="IPR002110">
    <property type="entry name" value="Ankyrin_rpt"/>
</dbReference>
<organism evidence="5 6">
    <name type="scientific">Heracleum sosnowskyi</name>
    <dbReference type="NCBI Taxonomy" id="360622"/>
    <lineage>
        <taxon>Eukaryota</taxon>
        <taxon>Viridiplantae</taxon>
        <taxon>Streptophyta</taxon>
        <taxon>Embryophyta</taxon>
        <taxon>Tracheophyta</taxon>
        <taxon>Spermatophyta</taxon>
        <taxon>Magnoliopsida</taxon>
        <taxon>eudicotyledons</taxon>
        <taxon>Gunneridae</taxon>
        <taxon>Pentapetalae</taxon>
        <taxon>asterids</taxon>
        <taxon>campanulids</taxon>
        <taxon>Apiales</taxon>
        <taxon>Apiaceae</taxon>
        <taxon>Apioideae</taxon>
        <taxon>apioid superclade</taxon>
        <taxon>Tordylieae</taxon>
        <taxon>Tordyliinae</taxon>
        <taxon>Heracleum</taxon>
    </lineage>
</organism>
<dbReference type="Gene3D" id="1.25.40.20">
    <property type="entry name" value="Ankyrin repeat-containing domain"/>
    <property type="match status" value="1"/>
</dbReference>
<reference evidence="5" key="1">
    <citation type="submission" date="2023-02" db="EMBL/GenBank/DDBJ databases">
        <title>Genome of toxic invasive species Heracleum sosnowskyi carries increased number of genes despite the absence of recent whole-genome duplications.</title>
        <authorList>
            <person name="Schelkunov M."/>
            <person name="Shtratnikova V."/>
            <person name="Makarenko M."/>
            <person name="Klepikova A."/>
            <person name="Omelchenko D."/>
            <person name="Novikova G."/>
            <person name="Obukhova E."/>
            <person name="Bogdanov V."/>
            <person name="Penin A."/>
            <person name="Logacheva M."/>
        </authorList>
    </citation>
    <scope>NUCLEOTIDE SEQUENCE</scope>
    <source>
        <strain evidence="5">Hsosn_3</strain>
        <tissue evidence="5">Leaf</tissue>
    </source>
</reference>
<evidence type="ECO:0000256" key="4">
    <source>
        <dbReference type="PROSITE-ProRule" id="PRU00023"/>
    </source>
</evidence>
<name>A0AAD8M9Z8_9APIA</name>
<dbReference type="PANTHER" id="PTHR24136">
    <property type="entry name" value="SOWAH (DROSOPHILA) HOMOLOG"/>
    <property type="match status" value="1"/>
</dbReference>
<evidence type="ECO:0000313" key="5">
    <source>
        <dbReference type="EMBL" id="KAK1366166.1"/>
    </source>
</evidence>
<dbReference type="SUPFAM" id="SSF48403">
    <property type="entry name" value="Ankyrin repeat"/>
    <property type="match status" value="1"/>
</dbReference>
<dbReference type="PANTHER" id="PTHR24136:SF15">
    <property type="entry name" value="ANK_REP_REGION DOMAIN-CONTAINING PROTEIN"/>
    <property type="match status" value="1"/>
</dbReference>
<evidence type="ECO:0000256" key="2">
    <source>
        <dbReference type="ARBA" id="ARBA00022737"/>
    </source>
</evidence>
<accession>A0AAD8M9Z8</accession>
<dbReference type="Pfam" id="PF12796">
    <property type="entry name" value="Ank_2"/>
    <property type="match status" value="1"/>
</dbReference>
<comment type="caution">
    <text evidence="5">The sequence shown here is derived from an EMBL/GenBank/DDBJ whole genome shotgun (WGS) entry which is preliminary data.</text>
</comment>
<evidence type="ECO:0000256" key="3">
    <source>
        <dbReference type="ARBA" id="ARBA00023043"/>
    </source>
</evidence>
<dbReference type="Proteomes" id="UP001237642">
    <property type="component" value="Unassembled WGS sequence"/>
</dbReference>
<dbReference type="PROSITE" id="PS50297">
    <property type="entry name" value="ANK_REP_REGION"/>
    <property type="match status" value="1"/>
</dbReference>
<dbReference type="SMART" id="SM00248">
    <property type="entry name" value="ANK"/>
    <property type="match status" value="2"/>
</dbReference>
<keyword evidence="3 4" id="KW-0040">ANK repeat</keyword>
<dbReference type="InterPro" id="IPR051573">
    <property type="entry name" value="Ankyrin-SOCS_box_domain"/>
</dbReference>
<evidence type="ECO:0000313" key="6">
    <source>
        <dbReference type="Proteomes" id="UP001237642"/>
    </source>
</evidence>
<comment type="similarity">
    <text evidence="1">Belongs to the ankyrin SOCS box (ASB) family.</text>
</comment>
<keyword evidence="2" id="KW-0677">Repeat</keyword>